<evidence type="ECO:0008006" key="4">
    <source>
        <dbReference type="Google" id="ProtNLM"/>
    </source>
</evidence>
<keyword evidence="3" id="KW-1185">Reference proteome</keyword>
<comment type="caution">
    <text evidence="2">The sequence shown here is derived from an EMBL/GenBank/DDBJ whole genome shotgun (WGS) entry which is preliminary data.</text>
</comment>
<protein>
    <recommendedName>
        <fullName evidence="4">Acetoacetate decarboxylase</fullName>
    </recommendedName>
</protein>
<accession>A0ABR4IUW5</accession>
<sequence length="316" mass="35071">MLHLPTCTMPPTDFIPTPPSPSNPGSFPPLSSIPIAPPPWALKAKSWTFLYSDIERTTSPPQNPNNTPSILQSILPPGAYHPYETVHTSALQTLSNGNSQFQKGWLKAIMIVRYEDTDVGPYDELMLFPGWAVNPNTGKKDMRISTIYVSTDASVWNGRRNWNIPKHRARFEFKPVGKSDLSLKVYHPENSPAPLNPNLPFFTALLKGSSLPKVPLPHMAPLPLVQPPLSKSRWPPGIQDAVIATDDPENGRENPWLRINPAFKGSWGLAYPRRLEDGEDTLQWHGDGVGFPKLKLWSVGSVFEGRIEFGVSTVVS</sequence>
<name>A0ABR4IUW5_9EURO</name>
<dbReference type="Proteomes" id="UP001610335">
    <property type="component" value="Unassembled WGS sequence"/>
</dbReference>
<dbReference type="InterPro" id="IPR023375">
    <property type="entry name" value="ADC_dom_sf"/>
</dbReference>
<evidence type="ECO:0000313" key="3">
    <source>
        <dbReference type="Proteomes" id="UP001610335"/>
    </source>
</evidence>
<reference evidence="2 3" key="1">
    <citation type="submission" date="2024-07" db="EMBL/GenBank/DDBJ databases">
        <title>Section-level genome sequencing and comparative genomics of Aspergillus sections Usti and Cavernicolus.</title>
        <authorList>
            <consortium name="Lawrence Berkeley National Laboratory"/>
            <person name="Nybo J.L."/>
            <person name="Vesth T.C."/>
            <person name="Theobald S."/>
            <person name="Frisvad J.C."/>
            <person name="Larsen T.O."/>
            <person name="Kjaerboelling I."/>
            <person name="Rothschild-Mancinelli K."/>
            <person name="Lyhne E.K."/>
            <person name="Kogle M.E."/>
            <person name="Barry K."/>
            <person name="Clum A."/>
            <person name="Na H."/>
            <person name="Ledsgaard L."/>
            <person name="Lin J."/>
            <person name="Lipzen A."/>
            <person name="Kuo A."/>
            <person name="Riley R."/>
            <person name="Mondo S."/>
            <person name="LaButti K."/>
            <person name="Haridas S."/>
            <person name="Pangalinan J."/>
            <person name="Salamov A.A."/>
            <person name="Simmons B.A."/>
            <person name="Magnuson J.K."/>
            <person name="Chen J."/>
            <person name="Drula E."/>
            <person name="Henrissat B."/>
            <person name="Wiebenga A."/>
            <person name="Lubbers R.J."/>
            <person name="Gomes A.C."/>
            <person name="Makela M.R."/>
            <person name="Stajich J."/>
            <person name="Grigoriev I.V."/>
            <person name="Mortensen U.H."/>
            <person name="De vries R.P."/>
            <person name="Baker S.E."/>
            <person name="Andersen M.R."/>
        </authorList>
    </citation>
    <scope>NUCLEOTIDE SEQUENCE [LARGE SCALE GENOMIC DNA]</scope>
    <source>
        <strain evidence="2 3">CBS 600.67</strain>
    </source>
</reference>
<feature type="region of interest" description="Disordered" evidence="1">
    <location>
        <begin position="1"/>
        <end position="27"/>
    </location>
</feature>
<proteinExistence type="predicted"/>
<dbReference type="PANTHER" id="PTHR40518:SF1">
    <property type="entry name" value="ACETOACETATE DECARBOXYLASE"/>
    <property type="match status" value="1"/>
</dbReference>
<dbReference type="PANTHER" id="PTHR40518">
    <property type="entry name" value="ACETOACETATE DECARBOXYLASE"/>
    <property type="match status" value="1"/>
</dbReference>
<evidence type="ECO:0000256" key="1">
    <source>
        <dbReference type="SAM" id="MobiDB-lite"/>
    </source>
</evidence>
<dbReference type="EMBL" id="JBFXLS010000009">
    <property type="protein sequence ID" value="KAL2831549.1"/>
    <property type="molecule type" value="Genomic_DNA"/>
</dbReference>
<organism evidence="2 3">
    <name type="scientific">Aspergillus cavernicola</name>
    <dbReference type="NCBI Taxonomy" id="176166"/>
    <lineage>
        <taxon>Eukaryota</taxon>
        <taxon>Fungi</taxon>
        <taxon>Dikarya</taxon>
        <taxon>Ascomycota</taxon>
        <taxon>Pezizomycotina</taxon>
        <taxon>Eurotiomycetes</taxon>
        <taxon>Eurotiomycetidae</taxon>
        <taxon>Eurotiales</taxon>
        <taxon>Aspergillaceae</taxon>
        <taxon>Aspergillus</taxon>
        <taxon>Aspergillus subgen. Nidulantes</taxon>
    </lineage>
</organism>
<dbReference type="Gene3D" id="2.40.400.10">
    <property type="entry name" value="Acetoacetate decarboxylase-like"/>
    <property type="match status" value="1"/>
</dbReference>
<dbReference type="SUPFAM" id="SSF160104">
    <property type="entry name" value="Acetoacetate decarboxylase-like"/>
    <property type="match status" value="1"/>
</dbReference>
<gene>
    <name evidence="2" type="ORF">BDW59DRAFT_182183</name>
</gene>
<evidence type="ECO:0000313" key="2">
    <source>
        <dbReference type="EMBL" id="KAL2831549.1"/>
    </source>
</evidence>